<dbReference type="Gene3D" id="3.40.50.2000">
    <property type="entry name" value="Glycogen Phosphorylase B"/>
    <property type="match status" value="1"/>
</dbReference>
<accession>A0A4Y3TP12</accession>
<dbReference type="Pfam" id="PF13692">
    <property type="entry name" value="Glyco_trans_1_4"/>
    <property type="match status" value="1"/>
</dbReference>
<dbReference type="Proteomes" id="UP000317617">
    <property type="component" value="Unassembled WGS sequence"/>
</dbReference>
<dbReference type="AlphaFoldDB" id="A0A4Y3TP12"/>
<dbReference type="Pfam" id="PF00535">
    <property type="entry name" value="Glycos_transf_2"/>
    <property type="match status" value="1"/>
</dbReference>
<feature type="domain" description="Glycosyltransferase 2-like" evidence="1">
    <location>
        <begin position="348"/>
        <end position="467"/>
    </location>
</feature>
<dbReference type="InterPro" id="IPR001173">
    <property type="entry name" value="Glyco_trans_2-like"/>
</dbReference>
<dbReference type="SUPFAM" id="SSF53448">
    <property type="entry name" value="Nucleotide-diphospho-sugar transferases"/>
    <property type="match status" value="1"/>
</dbReference>
<name>A0A4Y3TP12_9PROT</name>
<dbReference type="PANTHER" id="PTHR43179:SF7">
    <property type="entry name" value="RHAMNOSYLTRANSFERASE WBBL"/>
    <property type="match status" value="1"/>
</dbReference>
<keyword evidence="3" id="KW-1185">Reference proteome</keyword>
<dbReference type="PANTHER" id="PTHR43179">
    <property type="entry name" value="RHAMNOSYLTRANSFERASE WBBL"/>
    <property type="match status" value="1"/>
</dbReference>
<evidence type="ECO:0000313" key="3">
    <source>
        <dbReference type="Proteomes" id="UP000317617"/>
    </source>
</evidence>
<protein>
    <recommendedName>
        <fullName evidence="1">Glycosyltransferase 2-like domain-containing protein</fullName>
    </recommendedName>
</protein>
<evidence type="ECO:0000313" key="2">
    <source>
        <dbReference type="EMBL" id="GEB83483.1"/>
    </source>
</evidence>
<dbReference type="STRING" id="104099.AD949_05430"/>
<dbReference type="SUPFAM" id="SSF53756">
    <property type="entry name" value="UDP-Glycosyltransferase/glycogen phosphorylase"/>
    <property type="match status" value="1"/>
</dbReference>
<organism evidence="2 3">
    <name type="scientific">Acetobacter orleanensis</name>
    <dbReference type="NCBI Taxonomy" id="104099"/>
    <lineage>
        <taxon>Bacteria</taxon>
        <taxon>Pseudomonadati</taxon>
        <taxon>Pseudomonadota</taxon>
        <taxon>Alphaproteobacteria</taxon>
        <taxon>Acetobacterales</taxon>
        <taxon>Acetobacteraceae</taxon>
        <taxon>Acetobacter</taxon>
    </lineage>
</organism>
<dbReference type="Gene3D" id="3.90.550.10">
    <property type="entry name" value="Spore Coat Polysaccharide Biosynthesis Protein SpsA, Chain A"/>
    <property type="match status" value="1"/>
</dbReference>
<proteinExistence type="predicted"/>
<dbReference type="InterPro" id="IPR029044">
    <property type="entry name" value="Nucleotide-diphossugar_trans"/>
</dbReference>
<dbReference type="CDD" id="cd04186">
    <property type="entry name" value="GT_2_like_c"/>
    <property type="match status" value="1"/>
</dbReference>
<evidence type="ECO:0000259" key="1">
    <source>
        <dbReference type="Pfam" id="PF00535"/>
    </source>
</evidence>
<dbReference type="RefSeq" id="WP_048836707.1">
    <property type="nucleotide sequence ID" value="NZ_BJMU01000012.1"/>
</dbReference>
<comment type="caution">
    <text evidence="2">The sequence shown here is derived from an EMBL/GenBank/DDBJ whole genome shotgun (WGS) entry which is preliminary data.</text>
</comment>
<dbReference type="CDD" id="cd03801">
    <property type="entry name" value="GT4_PimA-like"/>
    <property type="match status" value="1"/>
</dbReference>
<dbReference type="EMBL" id="BJMU01000012">
    <property type="protein sequence ID" value="GEB83483.1"/>
    <property type="molecule type" value="Genomic_DNA"/>
</dbReference>
<gene>
    <name evidence="2" type="ORF">AOR01nite_19600</name>
</gene>
<dbReference type="OrthoDB" id="9783791at2"/>
<reference evidence="2 3" key="1">
    <citation type="submission" date="2019-06" db="EMBL/GenBank/DDBJ databases">
        <title>Whole genome shotgun sequence of Acetobacter orleanensis NBRC 13752.</title>
        <authorList>
            <person name="Hosoyama A."/>
            <person name="Uohara A."/>
            <person name="Ohji S."/>
            <person name="Ichikawa N."/>
        </authorList>
    </citation>
    <scope>NUCLEOTIDE SEQUENCE [LARGE SCALE GENOMIC DNA]</scope>
    <source>
        <strain evidence="2 3">NBRC 13752</strain>
    </source>
</reference>
<sequence>MTSSDKNKKLDWSVFDSVWYKEKYKDVLNFLQVQTDEAVQEFYKDKGISLKHSPNPYFDEDWYLSKYPDVAEQIIRGDFRSGFEHYCQKGFTSHNPHWLFDEAYYLKRHPDISDVGLAELGFRNGYDHYLNIGDFQYSSGSWFFDPNAYLKGGQATTLELGPYSQCVRATTPVTGYGHRLSWYFDPEWYLETYPEVRKELDAREWTSALHHYLVNKTPTLFNPDPYFSEEFYGSINNDVSGAVESGNFRNFFEHFLKYGVHELRKPLSTVDLEGYYRNPTVQQEVNRGDYADAFAHYIAHGGRLEDDAAFQKESEHISKKIYHEMCRIRMPLLLNGTLDFTYEYPDFTVIIIAHNHFAMTLSALASLRANYNGPMQVIVVDSGSTDGMRMIEQHVRGLEVIRFPGNIGFLLGCNAALEKVRGPFTLYLNNDLELVSGATGNALARLRSEPKTGAVGAKLVRTNGMLQEAGSIVWRDGSVCGYLRDRRPDVPEANFVRSVDFCSGAFLLVRTDLLKQLGGFDTDYAPAYFEETDLCLRIHEAGFDVVYDPSIVVIHYEYGTSGFISGASMIARNQETFRKKHGNYLRQKNLFHERLLVRARSSATRQKRILFIEDRLPYRFLGSGFTRSNDVIRSMIELGYHVTVYPVYRPTEPMEEICSSFPDRAEVIWDRELPELEDFIKSRAGYYDLVWIARTHNADRLAPVLMQCADAISSHAVIIDTEAVAAPREHQKRVLRGDGVPEQSVEEMLKHEFRHLFMAEKIVAVNNKDAEILKKNGFPNVGVLGHMQKPLPYSPGWEARRDILFLGAMHDSDSPNVDSLAWFSGQVLPLLEGRLPDDVKFTVCGYINPKVDLSPLAKNPRINLIGRVAAVGPVYDSHRVFVAPTRFAAGIPYKIHEAAAHGLPIVASSILCEQVGWTPGEDMLSVSTTDPQAFADAIVRLYEDKTLWESVREHALTRMQEDHSRAKYLEQLKALLNFQ</sequence>